<reference evidence="1 2" key="1">
    <citation type="journal article" date="2014" name="Int. J. Syst. Evol. Microbiol.">
        <title>Streptomyces hoynatensis sp. nov., isolated from deep marine sediment.</title>
        <authorList>
            <person name="Veyisoglu A."/>
            <person name="Sahin N."/>
        </authorList>
    </citation>
    <scope>NUCLEOTIDE SEQUENCE [LARGE SCALE GENOMIC DNA]</scope>
    <source>
        <strain evidence="1 2">KCTC 29097</strain>
    </source>
</reference>
<dbReference type="NCBIfam" id="TIGR01643">
    <property type="entry name" value="YD_repeat_2x"/>
    <property type="match status" value="1"/>
</dbReference>
<comment type="caution">
    <text evidence="1">The sequence shown here is derived from an EMBL/GenBank/DDBJ whole genome shotgun (WGS) entry which is preliminary data.</text>
</comment>
<keyword evidence="2" id="KW-1185">Reference proteome</keyword>
<gene>
    <name evidence="1" type="ORF">D7294_22120</name>
</gene>
<dbReference type="RefSeq" id="WP_120682483.1">
    <property type="nucleotide sequence ID" value="NZ_RBAL01000014.1"/>
</dbReference>
<protein>
    <recommendedName>
        <fullName evidence="3">RHS repeat protein</fullName>
    </recommendedName>
</protein>
<evidence type="ECO:0008006" key="3">
    <source>
        <dbReference type="Google" id="ProtNLM"/>
    </source>
</evidence>
<dbReference type="Gene3D" id="2.180.10.10">
    <property type="entry name" value="RHS repeat-associated core"/>
    <property type="match status" value="1"/>
</dbReference>
<evidence type="ECO:0000313" key="2">
    <source>
        <dbReference type="Proteomes" id="UP000272474"/>
    </source>
</evidence>
<dbReference type="Proteomes" id="UP000272474">
    <property type="component" value="Unassembled WGS sequence"/>
</dbReference>
<dbReference type="PROSITE" id="PS51257">
    <property type="entry name" value="PROKAR_LIPOPROTEIN"/>
    <property type="match status" value="1"/>
</dbReference>
<accession>A0A3A9YVK8</accession>
<organism evidence="1 2">
    <name type="scientific">Streptomyces hoynatensis</name>
    <dbReference type="NCBI Taxonomy" id="1141874"/>
    <lineage>
        <taxon>Bacteria</taxon>
        <taxon>Bacillati</taxon>
        <taxon>Actinomycetota</taxon>
        <taxon>Actinomycetes</taxon>
        <taxon>Kitasatosporales</taxon>
        <taxon>Streptomycetaceae</taxon>
        <taxon>Streptomyces</taxon>
    </lineage>
</organism>
<dbReference type="InterPro" id="IPR031325">
    <property type="entry name" value="RHS_repeat"/>
</dbReference>
<evidence type="ECO:0000313" key="1">
    <source>
        <dbReference type="EMBL" id="RKN39267.1"/>
    </source>
</evidence>
<proteinExistence type="predicted"/>
<dbReference type="OrthoDB" id="4981820at2"/>
<dbReference type="EMBL" id="RBAL01000014">
    <property type="protein sequence ID" value="RKN39267.1"/>
    <property type="molecule type" value="Genomic_DNA"/>
</dbReference>
<dbReference type="Pfam" id="PF05593">
    <property type="entry name" value="RHS_repeat"/>
    <property type="match status" value="1"/>
</dbReference>
<name>A0A3A9YVK8_9ACTN</name>
<dbReference type="AlphaFoldDB" id="A0A3A9YVK8"/>
<dbReference type="InterPro" id="IPR006530">
    <property type="entry name" value="YD"/>
</dbReference>
<sequence>MHAAGRGTRRSNALGQSVSYACDARGQITAKDVDGALTSYEYSTLGAMTRATGPDADILWERDAMGRGLSETVNGRRLTIRYDAAGQRFARTAPVSAVTE</sequence>